<dbReference type="FunFam" id="1.10.8.270:FF:000023">
    <property type="entry name" value="TBC domain-containing protein C1778.09"/>
    <property type="match status" value="1"/>
</dbReference>
<dbReference type="InterPro" id="IPR035969">
    <property type="entry name" value="Rab-GAP_TBC_sf"/>
</dbReference>
<feature type="compositionally biased region" description="Basic and acidic residues" evidence="1">
    <location>
        <begin position="66"/>
        <end position="76"/>
    </location>
</feature>
<dbReference type="Pfam" id="PF00566">
    <property type="entry name" value="RabGAP-TBC"/>
    <property type="match status" value="1"/>
</dbReference>
<reference evidence="3" key="1">
    <citation type="journal article" date="2020" name="Stud. Mycol.">
        <title>101 Dothideomycetes genomes: a test case for predicting lifestyles and emergence of pathogens.</title>
        <authorList>
            <person name="Haridas S."/>
            <person name="Albert R."/>
            <person name="Binder M."/>
            <person name="Bloem J."/>
            <person name="Labutti K."/>
            <person name="Salamov A."/>
            <person name="Andreopoulos B."/>
            <person name="Baker S."/>
            <person name="Barry K."/>
            <person name="Bills G."/>
            <person name="Bluhm B."/>
            <person name="Cannon C."/>
            <person name="Castanera R."/>
            <person name="Culley D."/>
            <person name="Daum C."/>
            <person name="Ezra D."/>
            <person name="Gonzalez J."/>
            <person name="Henrissat B."/>
            <person name="Kuo A."/>
            <person name="Liang C."/>
            <person name="Lipzen A."/>
            <person name="Lutzoni F."/>
            <person name="Magnuson J."/>
            <person name="Mondo S."/>
            <person name="Nolan M."/>
            <person name="Ohm R."/>
            <person name="Pangilinan J."/>
            <person name="Park H.-J."/>
            <person name="Ramirez L."/>
            <person name="Alfaro M."/>
            <person name="Sun H."/>
            <person name="Tritt A."/>
            <person name="Yoshinaga Y."/>
            <person name="Zwiers L.-H."/>
            <person name="Turgeon B."/>
            <person name="Goodwin S."/>
            <person name="Spatafora J."/>
            <person name="Crous P."/>
            <person name="Grigoriev I."/>
        </authorList>
    </citation>
    <scope>NUCLEOTIDE SEQUENCE</scope>
    <source>
        <strain evidence="3">CBS 122368</strain>
    </source>
</reference>
<feature type="compositionally biased region" description="Polar residues" evidence="1">
    <location>
        <begin position="421"/>
        <end position="439"/>
    </location>
</feature>
<feature type="region of interest" description="Disordered" evidence="1">
    <location>
        <begin position="351"/>
        <end position="455"/>
    </location>
</feature>
<evidence type="ECO:0000313" key="4">
    <source>
        <dbReference type="Proteomes" id="UP000800094"/>
    </source>
</evidence>
<dbReference type="GO" id="GO:0031267">
    <property type="term" value="F:small GTPase binding"/>
    <property type="evidence" value="ECO:0007669"/>
    <property type="project" value="TreeGrafter"/>
</dbReference>
<dbReference type="GeneID" id="54583158"/>
<feature type="compositionally biased region" description="Low complexity" evidence="1">
    <location>
        <begin position="222"/>
        <end position="238"/>
    </location>
</feature>
<dbReference type="EMBL" id="ML987202">
    <property type="protein sequence ID" value="KAF2244885.1"/>
    <property type="molecule type" value="Genomic_DNA"/>
</dbReference>
<dbReference type="PROSITE" id="PS50086">
    <property type="entry name" value="TBC_RABGAP"/>
    <property type="match status" value="1"/>
</dbReference>
<feature type="compositionally biased region" description="Polar residues" evidence="1">
    <location>
        <begin position="282"/>
        <end position="304"/>
    </location>
</feature>
<feature type="compositionally biased region" description="Basic residues" evidence="1">
    <location>
        <begin position="441"/>
        <end position="455"/>
    </location>
</feature>
<feature type="compositionally biased region" description="Low complexity" evidence="1">
    <location>
        <begin position="26"/>
        <end position="41"/>
    </location>
</feature>
<gene>
    <name evidence="3" type="ORF">BU26DRAFT_522615</name>
</gene>
<feature type="non-terminal residue" evidence="3">
    <location>
        <position position="728"/>
    </location>
</feature>
<feature type="compositionally biased region" description="Basic and acidic residues" evidence="1">
    <location>
        <begin position="200"/>
        <end position="219"/>
    </location>
</feature>
<evidence type="ECO:0000313" key="3">
    <source>
        <dbReference type="EMBL" id="KAF2244885.1"/>
    </source>
</evidence>
<feature type="compositionally biased region" description="Polar residues" evidence="1">
    <location>
        <begin position="88"/>
        <end position="103"/>
    </location>
</feature>
<dbReference type="PANTHER" id="PTHR47219:SF9">
    <property type="entry name" value="GTPASE ACTIVATING PROTEIN AND CENTROSOME-ASSOCIATED, ISOFORM B"/>
    <property type="match status" value="1"/>
</dbReference>
<feature type="domain" description="Rab-GAP TBC" evidence="2">
    <location>
        <begin position="532"/>
        <end position="728"/>
    </location>
</feature>
<sequence length="728" mass="79725">MSDEAAKTPDGNAARAASTSDSDQHPATSNTNSASSKAPSPRGWLSSVRRPKTSPGPKASALKRTLLTEDDARRDSALASSNSAHSADQTANNAPSTPTSLRKTPSLPAIVVQDEHSGRSSNSAPPQAQAQDGQQEEEGDAFHGIDTIIPTGALDDLTSPSQVSFSKRGSILLGGKRANKVNKQLGPVAEGETRPWTPPRQKEQEQEQEQPKMGKEKELSAPVTPRLSPRSPSRFSTRGRVVSNRVLSADEMMLSQKVRTMYRHGNESAANWDGVEEESESAQDSFADNSSLTGTPANGSSLTVERNREDSSSVRSSRRGSAISKEPNEAAGGIEDWSELAGGEVDRYGFILPKKTGSRGSLNGAIDGPEEPRLQRVSTALKLASEEPRKRGIGRSVSKARSARTANPRSGSPRRRRSQKSTKPPASVFSNTTTRSTPQRPFRHAANRLPHNRSRRLMDEASDMLKLPPGLAEVAEQEDGGRAAQAMKAKELEREEKWRKMAKVVQSGANSGGMMFEFDVKDPKVVSRTWKGIPDRWRATAWYAFLAASAKANEDSPTDEELVANFYELQEESSADDVQIDVDVPRTINRHIMFRRRYRGGQRLLFRVLHAMSLYLPDTGYVQGMAALAATLLCYYEEDKAFVMLVRLWMLRGLERLYESGFAGLMEALEDFEKNWLRNGDVAKKLVSSTLSSRCPVLRLLVRFCDEVAARLLGLSGPVKPLCQVPSL</sequence>
<evidence type="ECO:0000256" key="1">
    <source>
        <dbReference type="SAM" id="MobiDB-lite"/>
    </source>
</evidence>
<dbReference type="InterPro" id="IPR000195">
    <property type="entry name" value="Rab-GAP-TBC_dom"/>
</dbReference>
<feature type="compositionally biased region" description="Low complexity" evidence="1">
    <location>
        <begin position="313"/>
        <end position="324"/>
    </location>
</feature>
<dbReference type="SUPFAM" id="SSF47923">
    <property type="entry name" value="Ypt/Rab-GAP domain of gyp1p"/>
    <property type="match status" value="1"/>
</dbReference>
<dbReference type="GO" id="GO:0005096">
    <property type="term" value="F:GTPase activator activity"/>
    <property type="evidence" value="ECO:0007669"/>
    <property type="project" value="TreeGrafter"/>
</dbReference>
<dbReference type="InterPro" id="IPR050302">
    <property type="entry name" value="Rab_GAP_TBC_domain"/>
</dbReference>
<dbReference type="SMART" id="SM00164">
    <property type="entry name" value="TBC"/>
    <property type="match status" value="1"/>
</dbReference>
<name>A0A6A6I324_9PLEO</name>
<dbReference type="PANTHER" id="PTHR47219">
    <property type="entry name" value="RAB GTPASE-ACTIVATING PROTEIN 1-LIKE"/>
    <property type="match status" value="1"/>
</dbReference>
<dbReference type="RefSeq" id="XP_033679889.1">
    <property type="nucleotide sequence ID" value="XM_033829828.1"/>
</dbReference>
<dbReference type="Proteomes" id="UP000800094">
    <property type="component" value="Unassembled WGS sequence"/>
</dbReference>
<feature type="region of interest" description="Disordered" evidence="1">
    <location>
        <begin position="1"/>
        <end position="244"/>
    </location>
</feature>
<feature type="compositionally biased region" description="Polar residues" evidence="1">
    <location>
        <begin position="158"/>
        <end position="167"/>
    </location>
</feature>
<dbReference type="Gene3D" id="1.10.8.270">
    <property type="entry name" value="putative rabgap domain of human tbc1 domain family member 14 like domains"/>
    <property type="match status" value="1"/>
</dbReference>
<organism evidence="3 4">
    <name type="scientific">Trematosphaeria pertusa</name>
    <dbReference type="NCBI Taxonomy" id="390896"/>
    <lineage>
        <taxon>Eukaryota</taxon>
        <taxon>Fungi</taxon>
        <taxon>Dikarya</taxon>
        <taxon>Ascomycota</taxon>
        <taxon>Pezizomycotina</taxon>
        <taxon>Dothideomycetes</taxon>
        <taxon>Pleosporomycetidae</taxon>
        <taxon>Pleosporales</taxon>
        <taxon>Massarineae</taxon>
        <taxon>Trematosphaeriaceae</taxon>
        <taxon>Trematosphaeria</taxon>
    </lineage>
</organism>
<feature type="compositionally biased region" description="Low complexity" evidence="1">
    <location>
        <begin position="77"/>
        <end position="87"/>
    </location>
</feature>
<accession>A0A6A6I324</accession>
<proteinExistence type="predicted"/>
<dbReference type="AlphaFoldDB" id="A0A6A6I324"/>
<feature type="compositionally biased region" description="Low complexity" evidence="1">
    <location>
        <begin position="124"/>
        <end position="133"/>
    </location>
</feature>
<protein>
    <recommendedName>
        <fullName evidence="2">Rab-GAP TBC domain-containing protein</fullName>
    </recommendedName>
</protein>
<keyword evidence="4" id="KW-1185">Reference proteome</keyword>
<feature type="region of interest" description="Disordered" evidence="1">
    <location>
        <begin position="268"/>
        <end position="338"/>
    </location>
</feature>
<evidence type="ECO:0000259" key="2">
    <source>
        <dbReference type="PROSITE" id="PS50086"/>
    </source>
</evidence>
<dbReference type="OrthoDB" id="294251at2759"/>